<gene>
    <name evidence="1" type="ORF">DWY11_15335</name>
</gene>
<dbReference type="Proteomes" id="UP000283872">
    <property type="component" value="Unassembled WGS sequence"/>
</dbReference>
<accession>A0A3R5YMQ6</accession>
<protein>
    <submittedName>
        <fullName evidence="1">Uncharacterized protein</fullName>
    </submittedName>
</protein>
<evidence type="ECO:0000313" key="2">
    <source>
        <dbReference type="Proteomes" id="UP000283872"/>
    </source>
</evidence>
<dbReference type="EMBL" id="QRVA01000069">
    <property type="protein sequence ID" value="RGS10491.1"/>
    <property type="molecule type" value="Genomic_DNA"/>
</dbReference>
<name>A0A3R5YMQ6_9BACT</name>
<sequence>MDAYFSPRNIDMDCNMISNLLCPYEKKIKEDMSKGNHRKAFETFLEILESLSYHFVKDEHFCYFDDMYCPDYSCSDILKSIIAEIKSGKVAIEDVAYLDAGMSKIAQLESYEDYGSPFCVMDWERYKG</sequence>
<proteinExistence type="predicted"/>
<reference evidence="1 2" key="1">
    <citation type="submission" date="2018-08" db="EMBL/GenBank/DDBJ databases">
        <title>A genome reference for cultivated species of the human gut microbiota.</title>
        <authorList>
            <person name="Zou Y."/>
            <person name="Xue W."/>
            <person name="Luo G."/>
        </authorList>
    </citation>
    <scope>NUCLEOTIDE SEQUENCE [LARGE SCALE GENOMIC DNA]</scope>
    <source>
        <strain evidence="1 2">AF24-12</strain>
    </source>
</reference>
<organism evidence="1 2">
    <name type="scientific">Segatella copri</name>
    <dbReference type="NCBI Taxonomy" id="165179"/>
    <lineage>
        <taxon>Bacteria</taxon>
        <taxon>Pseudomonadati</taxon>
        <taxon>Bacteroidota</taxon>
        <taxon>Bacteroidia</taxon>
        <taxon>Bacteroidales</taxon>
        <taxon>Prevotellaceae</taxon>
        <taxon>Segatella</taxon>
    </lineage>
</organism>
<dbReference type="AlphaFoldDB" id="A0A3R5YMQ6"/>
<comment type="caution">
    <text evidence="1">The sequence shown here is derived from an EMBL/GenBank/DDBJ whole genome shotgun (WGS) entry which is preliminary data.</text>
</comment>
<evidence type="ECO:0000313" key="1">
    <source>
        <dbReference type="EMBL" id="RGS10491.1"/>
    </source>
</evidence>